<accession>A0A1A9Z7J6</accession>
<evidence type="ECO:0000256" key="1">
    <source>
        <dbReference type="SAM" id="Phobius"/>
    </source>
</evidence>
<dbReference type="VEuPathDB" id="VectorBase:GPAI006241"/>
<keyword evidence="3" id="KW-1185">Reference proteome</keyword>
<keyword evidence="1" id="KW-1133">Transmembrane helix</keyword>
<protein>
    <submittedName>
        <fullName evidence="2">Uncharacterized protein</fullName>
    </submittedName>
</protein>
<organism evidence="2 3">
    <name type="scientific">Glossina pallidipes</name>
    <name type="common">Tsetse fly</name>
    <dbReference type="NCBI Taxonomy" id="7398"/>
    <lineage>
        <taxon>Eukaryota</taxon>
        <taxon>Metazoa</taxon>
        <taxon>Ecdysozoa</taxon>
        <taxon>Arthropoda</taxon>
        <taxon>Hexapoda</taxon>
        <taxon>Insecta</taxon>
        <taxon>Pterygota</taxon>
        <taxon>Neoptera</taxon>
        <taxon>Endopterygota</taxon>
        <taxon>Diptera</taxon>
        <taxon>Brachycera</taxon>
        <taxon>Muscomorpha</taxon>
        <taxon>Hippoboscoidea</taxon>
        <taxon>Glossinidae</taxon>
        <taxon>Glossina</taxon>
    </lineage>
</organism>
<dbReference type="EnsemblMetazoa" id="GPAI006241-RA">
    <property type="protein sequence ID" value="GPAI006241-PA"/>
    <property type="gene ID" value="GPAI006241"/>
</dbReference>
<reference evidence="2" key="2">
    <citation type="submission" date="2020-05" db="UniProtKB">
        <authorList>
            <consortium name="EnsemblMetazoa"/>
        </authorList>
    </citation>
    <scope>IDENTIFICATION</scope>
    <source>
        <strain evidence="2">IAEA</strain>
    </source>
</reference>
<keyword evidence="1" id="KW-0812">Transmembrane</keyword>
<dbReference type="STRING" id="7398.A0A1A9Z7J6"/>
<reference evidence="3" key="1">
    <citation type="submission" date="2014-03" db="EMBL/GenBank/DDBJ databases">
        <authorList>
            <person name="Aksoy S."/>
            <person name="Warren W."/>
            <person name="Wilson R.K."/>
        </authorList>
    </citation>
    <scope>NUCLEOTIDE SEQUENCE [LARGE SCALE GENOMIC DNA]</scope>
    <source>
        <strain evidence="3">IAEA</strain>
    </source>
</reference>
<name>A0A1A9Z7J6_GLOPL</name>
<dbReference type="AlphaFoldDB" id="A0A1A9Z7J6"/>
<sequence>MESIHIFTEEFVTNINIVPDVIIILGFVIAVISFFGCVGARYNNAMLLIIFNYCGVYGYKDYNDTSIPLSRCNLENLACASERYKELPGCREEFLNYWDTNFQITLYSNLGIAAVQVACIGPISSEVEQHSSKKDPGNSNITLYFNALRNIGPQSLA</sequence>
<proteinExistence type="predicted"/>
<feature type="transmembrane region" description="Helical" evidence="1">
    <location>
        <begin position="21"/>
        <end position="42"/>
    </location>
</feature>
<evidence type="ECO:0000313" key="3">
    <source>
        <dbReference type="Proteomes" id="UP000092445"/>
    </source>
</evidence>
<keyword evidence="1" id="KW-0472">Membrane</keyword>
<dbReference type="Proteomes" id="UP000092445">
    <property type="component" value="Unassembled WGS sequence"/>
</dbReference>
<evidence type="ECO:0000313" key="2">
    <source>
        <dbReference type="EnsemblMetazoa" id="GPAI006241-PA"/>
    </source>
</evidence>